<evidence type="ECO:0000313" key="3">
    <source>
        <dbReference type="Proteomes" id="UP001501521"/>
    </source>
</evidence>
<reference evidence="3" key="1">
    <citation type="journal article" date="2019" name="Int. J. Syst. Evol. Microbiol.">
        <title>The Global Catalogue of Microorganisms (GCM) 10K type strain sequencing project: providing services to taxonomists for standard genome sequencing and annotation.</title>
        <authorList>
            <consortium name="The Broad Institute Genomics Platform"/>
            <consortium name="The Broad Institute Genome Sequencing Center for Infectious Disease"/>
            <person name="Wu L."/>
            <person name="Ma J."/>
        </authorList>
    </citation>
    <scope>NUCLEOTIDE SEQUENCE [LARGE SCALE GENOMIC DNA]</scope>
    <source>
        <strain evidence="3">JCM 19125</strain>
    </source>
</reference>
<proteinExistence type="predicted"/>
<gene>
    <name evidence="2" type="ORF">GCM10025789_09490</name>
</gene>
<protein>
    <recommendedName>
        <fullName evidence="4">Plasmid stabilization protein</fullName>
    </recommendedName>
</protein>
<feature type="compositionally biased region" description="Basic and acidic residues" evidence="1">
    <location>
        <begin position="21"/>
        <end position="42"/>
    </location>
</feature>
<organism evidence="2 3">
    <name type="scientific">Tessaracoccus lubricantis</name>
    <dbReference type="NCBI Taxonomy" id="545543"/>
    <lineage>
        <taxon>Bacteria</taxon>
        <taxon>Bacillati</taxon>
        <taxon>Actinomycetota</taxon>
        <taxon>Actinomycetes</taxon>
        <taxon>Propionibacteriales</taxon>
        <taxon>Propionibacteriaceae</taxon>
        <taxon>Tessaracoccus</taxon>
    </lineage>
</organism>
<evidence type="ECO:0000256" key="1">
    <source>
        <dbReference type="SAM" id="MobiDB-lite"/>
    </source>
</evidence>
<name>A0ABP9F587_9ACTN</name>
<feature type="region of interest" description="Disordered" evidence="1">
    <location>
        <begin position="1"/>
        <end position="124"/>
    </location>
</feature>
<accession>A0ABP9F587</accession>
<feature type="compositionally biased region" description="Basic and acidic residues" evidence="1">
    <location>
        <begin position="92"/>
        <end position="124"/>
    </location>
</feature>
<feature type="compositionally biased region" description="Basic and acidic residues" evidence="1">
    <location>
        <begin position="54"/>
        <end position="77"/>
    </location>
</feature>
<evidence type="ECO:0000313" key="2">
    <source>
        <dbReference type="EMBL" id="GAA4894354.1"/>
    </source>
</evidence>
<comment type="caution">
    <text evidence="2">The sequence shown here is derived from an EMBL/GenBank/DDBJ whole genome shotgun (WGS) entry which is preliminary data.</text>
</comment>
<evidence type="ECO:0008006" key="4">
    <source>
        <dbReference type="Google" id="ProtNLM"/>
    </source>
</evidence>
<sequence length="124" mass="14179">MRLRRSVEGPEQEVDMTPRAWSDKRERQYEHIKEGLEKRGESEDTAEEIAARTVNKERARAGEAKESSKLSREDISSGRRGGLRSHKGPGGRTRDQLYEEAKRKNIEGRSKMNKAELQKAVDAK</sequence>
<keyword evidence="3" id="KW-1185">Reference proteome</keyword>
<dbReference type="Proteomes" id="UP001501521">
    <property type="component" value="Unassembled WGS sequence"/>
</dbReference>
<dbReference type="EMBL" id="BAABLV010000016">
    <property type="protein sequence ID" value="GAA4894354.1"/>
    <property type="molecule type" value="Genomic_DNA"/>
</dbReference>